<accession>A0A6J7HC85</accession>
<feature type="domain" description="Nudix hydrolase" evidence="10">
    <location>
        <begin position="170"/>
        <end position="294"/>
    </location>
</feature>
<evidence type="ECO:0000256" key="3">
    <source>
        <dbReference type="ARBA" id="ARBA00009595"/>
    </source>
</evidence>
<dbReference type="PROSITE" id="PS51462">
    <property type="entry name" value="NUDIX"/>
    <property type="match status" value="1"/>
</dbReference>
<evidence type="ECO:0000313" key="11">
    <source>
        <dbReference type="EMBL" id="CAB4917244.1"/>
    </source>
</evidence>
<dbReference type="AlphaFoldDB" id="A0A6J7HC85"/>
<dbReference type="Gene3D" id="3.90.79.20">
    <property type="match status" value="1"/>
</dbReference>
<dbReference type="EMBL" id="CAFBMR010000047">
    <property type="protein sequence ID" value="CAB4917244.1"/>
    <property type="molecule type" value="Genomic_DNA"/>
</dbReference>
<protein>
    <recommendedName>
        <fullName evidence="4">NAD(+) diphosphatase</fullName>
        <ecNumber evidence="4">3.6.1.22</ecNumber>
    </recommendedName>
</protein>
<dbReference type="GO" id="GO:0046872">
    <property type="term" value="F:metal ion binding"/>
    <property type="evidence" value="ECO:0007669"/>
    <property type="project" value="UniProtKB-KW"/>
</dbReference>
<dbReference type="Pfam" id="PF00293">
    <property type="entry name" value="NUDIX"/>
    <property type="match status" value="1"/>
</dbReference>
<dbReference type="InterPro" id="IPR015797">
    <property type="entry name" value="NUDIX_hydrolase-like_dom_sf"/>
</dbReference>
<dbReference type="SUPFAM" id="SSF55811">
    <property type="entry name" value="Nudix"/>
    <property type="match status" value="1"/>
</dbReference>
<keyword evidence="8" id="KW-0520">NAD</keyword>
<dbReference type="GO" id="GO:0006742">
    <property type="term" value="P:NADP+ catabolic process"/>
    <property type="evidence" value="ECO:0007669"/>
    <property type="project" value="TreeGrafter"/>
</dbReference>
<keyword evidence="7" id="KW-0460">Magnesium</keyword>
<keyword evidence="5" id="KW-0479">Metal-binding</keyword>
<comment type="cofactor">
    <cofactor evidence="2">
        <name>Zn(2+)</name>
        <dbReference type="ChEBI" id="CHEBI:29105"/>
    </cofactor>
</comment>
<evidence type="ECO:0000259" key="10">
    <source>
        <dbReference type="PROSITE" id="PS51462"/>
    </source>
</evidence>
<dbReference type="Pfam" id="PF09296">
    <property type="entry name" value="NUDIX-like"/>
    <property type="match status" value="1"/>
</dbReference>
<reference evidence="11" key="1">
    <citation type="submission" date="2020-05" db="EMBL/GenBank/DDBJ databases">
        <authorList>
            <person name="Chiriac C."/>
            <person name="Salcher M."/>
            <person name="Ghai R."/>
            <person name="Kavagutti S V."/>
        </authorList>
    </citation>
    <scope>NUCLEOTIDE SEQUENCE</scope>
</reference>
<evidence type="ECO:0000256" key="7">
    <source>
        <dbReference type="ARBA" id="ARBA00022842"/>
    </source>
</evidence>
<proteinExistence type="inferred from homology"/>
<dbReference type="GO" id="GO:0035529">
    <property type="term" value="F:NADH pyrophosphatase activity"/>
    <property type="evidence" value="ECO:0007669"/>
    <property type="project" value="TreeGrafter"/>
</dbReference>
<dbReference type="InterPro" id="IPR015375">
    <property type="entry name" value="NADH_PPase-like_N"/>
</dbReference>
<evidence type="ECO:0000256" key="4">
    <source>
        <dbReference type="ARBA" id="ARBA00012381"/>
    </source>
</evidence>
<dbReference type="PANTHER" id="PTHR42904:SF6">
    <property type="entry name" value="NAD-CAPPED RNA HYDROLASE NUDT12"/>
    <property type="match status" value="1"/>
</dbReference>
<dbReference type="GO" id="GO:0019677">
    <property type="term" value="P:NAD+ catabolic process"/>
    <property type="evidence" value="ECO:0007669"/>
    <property type="project" value="TreeGrafter"/>
</dbReference>
<comment type="cofactor">
    <cofactor evidence="1">
        <name>Mg(2+)</name>
        <dbReference type="ChEBI" id="CHEBI:18420"/>
    </cofactor>
</comment>
<evidence type="ECO:0000256" key="8">
    <source>
        <dbReference type="ARBA" id="ARBA00023027"/>
    </source>
</evidence>
<evidence type="ECO:0000256" key="5">
    <source>
        <dbReference type="ARBA" id="ARBA00022723"/>
    </source>
</evidence>
<evidence type="ECO:0000256" key="9">
    <source>
        <dbReference type="ARBA" id="ARBA00023679"/>
    </source>
</evidence>
<evidence type="ECO:0000256" key="6">
    <source>
        <dbReference type="ARBA" id="ARBA00022801"/>
    </source>
</evidence>
<dbReference type="Pfam" id="PF09297">
    <property type="entry name" value="Zn_ribbon_NUD"/>
    <property type="match status" value="1"/>
</dbReference>
<dbReference type="NCBIfam" id="NF001299">
    <property type="entry name" value="PRK00241.1"/>
    <property type="match status" value="1"/>
</dbReference>
<evidence type="ECO:0000256" key="2">
    <source>
        <dbReference type="ARBA" id="ARBA00001947"/>
    </source>
</evidence>
<dbReference type="PANTHER" id="PTHR42904">
    <property type="entry name" value="NUDIX HYDROLASE, NUDC SUBFAMILY"/>
    <property type="match status" value="1"/>
</dbReference>
<dbReference type="InterPro" id="IPR050241">
    <property type="entry name" value="NAD-cap_RNA_hydrolase_NudC"/>
</dbReference>
<dbReference type="CDD" id="cd03429">
    <property type="entry name" value="NUDIX_NADH_pyrophosphatase_Nudt13"/>
    <property type="match status" value="1"/>
</dbReference>
<dbReference type="EC" id="3.6.1.22" evidence="4"/>
<name>A0A6J7HC85_9ZZZZ</name>
<organism evidence="11">
    <name type="scientific">freshwater metagenome</name>
    <dbReference type="NCBI Taxonomy" id="449393"/>
    <lineage>
        <taxon>unclassified sequences</taxon>
        <taxon>metagenomes</taxon>
        <taxon>ecological metagenomes</taxon>
    </lineage>
</organism>
<dbReference type="InterPro" id="IPR015376">
    <property type="entry name" value="Znr_NADH_PPase"/>
</dbReference>
<dbReference type="InterPro" id="IPR000086">
    <property type="entry name" value="NUDIX_hydrolase_dom"/>
</dbReference>
<dbReference type="Gene3D" id="3.90.79.10">
    <property type="entry name" value="Nucleoside Triphosphate Pyrophosphohydrolase"/>
    <property type="match status" value="1"/>
</dbReference>
<gene>
    <name evidence="11" type="ORF">UFOPK3610_01197</name>
</gene>
<comment type="similarity">
    <text evidence="3">Belongs to the Nudix hydrolase family. NudC subfamily.</text>
</comment>
<dbReference type="InterPro" id="IPR020084">
    <property type="entry name" value="NUDIX_hydrolase_CS"/>
</dbReference>
<sequence length="319" mass="35489">MSATIDPSEADRSLLGALSLSRGTVDKAAHYRQDESWLHQKWADERTRVLAVNTSRAPARFVDGVPQLYLVAPIEVSSEASRVFLGHEVGVAYFAVLTESLDLPVDVEWVDLRVVGAQLNDRDAGLMVTAVGLDHWHRAHPMCSRCGTATELVSAGWMRRCPHDGFEHYPRTDPAIIVLVRDEDDRALLGRQARWEKGWFSTLAGFVEPGESAEDAVRREVAEESGVRVGEVVFLGSQPWPFPSSLMFGYHAWATDPSIEVDGTEIEEARWFSRDELAAACQEGSVSLPPAVSIARRLIERWYGSELPGDWSRPIQVPR</sequence>
<evidence type="ECO:0000256" key="1">
    <source>
        <dbReference type="ARBA" id="ARBA00001946"/>
    </source>
</evidence>
<comment type="catalytic activity">
    <reaction evidence="9">
        <text>a 5'-end NAD(+)-phospho-ribonucleoside in mRNA + H2O = a 5'-end phospho-adenosine-phospho-ribonucleoside in mRNA + beta-nicotinamide D-ribonucleotide + 2 H(+)</text>
        <dbReference type="Rhea" id="RHEA:60876"/>
        <dbReference type="Rhea" id="RHEA-COMP:15698"/>
        <dbReference type="Rhea" id="RHEA-COMP:15719"/>
        <dbReference type="ChEBI" id="CHEBI:14649"/>
        <dbReference type="ChEBI" id="CHEBI:15377"/>
        <dbReference type="ChEBI" id="CHEBI:15378"/>
        <dbReference type="ChEBI" id="CHEBI:144029"/>
        <dbReference type="ChEBI" id="CHEBI:144051"/>
    </reaction>
    <physiologicalReaction direction="left-to-right" evidence="9">
        <dbReference type="Rhea" id="RHEA:60877"/>
    </physiologicalReaction>
</comment>
<keyword evidence="6" id="KW-0378">Hydrolase</keyword>
<dbReference type="InterPro" id="IPR049734">
    <property type="entry name" value="NudC-like_C"/>
</dbReference>
<dbReference type="GO" id="GO:0005829">
    <property type="term" value="C:cytosol"/>
    <property type="evidence" value="ECO:0007669"/>
    <property type="project" value="TreeGrafter"/>
</dbReference>
<dbReference type="PROSITE" id="PS00893">
    <property type="entry name" value="NUDIX_BOX"/>
    <property type="match status" value="1"/>
</dbReference>